<evidence type="ECO:0000256" key="1">
    <source>
        <dbReference type="SAM" id="MobiDB-lite"/>
    </source>
</evidence>
<protein>
    <submittedName>
        <fullName evidence="2">Uncharacterized protein</fullName>
    </submittedName>
</protein>
<sequence length="146" mass="15852">MAEVAEEQWRPEVEEVVAVGLKATTTVDMLPSNGNSTIVTGPIITANGDDTSSDDEVHPPENGGAPDNIDISGILDFDENTKGNTETVHEGVAHQLEAGESSRAKEQVVEEEIVELEFEKAKLGTHTMHCPNCNHQLPKSFCVEEW</sequence>
<evidence type="ECO:0000313" key="2">
    <source>
        <dbReference type="EMBL" id="KAJ9565171.1"/>
    </source>
</evidence>
<dbReference type="AlphaFoldDB" id="A0AA38U334"/>
<accession>A0AA38U334</accession>
<proteinExistence type="predicted"/>
<dbReference type="Proteomes" id="UP001172457">
    <property type="component" value="Chromosome 1"/>
</dbReference>
<dbReference type="EMBL" id="JARYMX010000001">
    <property type="protein sequence ID" value="KAJ9565171.1"/>
    <property type="molecule type" value="Genomic_DNA"/>
</dbReference>
<comment type="caution">
    <text evidence="2">The sequence shown here is derived from an EMBL/GenBank/DDBJ whole genome shotgun (WGS) entry which is preliminary data.</text>
</comment>
<gene>
    <name evidence="2" type="ORF">OSB04_001137</name>
</gene>
<evidence type="ECO:0000313" key="3">
    <source>
        <dbReference type="Proteomes" id="UP001172457"/>
    </source>
</evidence>
<feature type="region of interest" description="Disordered" evidence="1">
    <location>
        <begin position="32"/>
        <end position="70"/>
    </location>
</feature>
<organism evidence="2 3">
    <name type="scientific">Centaurea solstitialis</name>
    <name type="common">yellow star-thistle</name>
    <dbReference type="NCBI Taxonomy" id="347529"/>
    <lineage>
        <taxon>Eukaryota</taxon>
        <taxon>Viridiplantae</taxon>
        <taxon>Streptophyta</taxon>
        <taxon>Embryophyta</taxon>
        <taxon>Tracheophyta</taxon>
        <taxon>Spermatophyta</taxon>
        <taxon>Magnoliopsida</taxon>
        <taxon>eudicotyledons</taxon>
        <taxon>Gunneridae</taxon>
        <taxon>Pentapetalae</taxon>
        <taxon>asterids</taxon>
        <taxon>campanulids</taxon>
        <taxon>Asterales</taxon>
        <taxon>Asteraceae</taxon>
        <taxon>Carduoideae</taxon>
        <taxon>Cardueae</taxon>
        <taxon>Centaureinae</taxon>
        <taxon>Centaurea</taxon>
    </lineage>
</organism>
<reference evidence="2" key="1">
    <citation type="submission" date="2023-03" db="EMBL/GenBank/DDBJ databases">
        <title>Chromosome-scale reference genome and RAD-based genetic map of yellow starthistle (Centaurea solstitialis) reveal putative structural variation and QTLs associated with invader traits.</title>
        <authorList>
            <person name="Reatini B."/>
            <person name="Cang F.A."/>
            <person name="Jiang Q."/>
            <person name="Mckibben M.T.W."/>
            <person name="Barker M.S."/>
            <person name="Rieseberg L.H."/>
            <person name="Dlugosch K.M."/>
        </authorList>
    </citation>
    <scope>NUCLEOTIDE SEQUENCE</scope>
    <source>
        <strain evidence="2">CAN-66</strain>
        <tissue evidence="2">Leaf</tissue>
    </source>
</reference>
<name>A0AA38U334_9ASTR</name>
<keyword evidence="3" id="KW-1185">Reference proteome</keyword>